<accession>A0ABY7WFY3</accession>
<evidence type="ECO:0000313" key="3">
    <source>
        <dbReference type="Proteomes" id="UP001221558"/>
    </source>
</evidence>
<dbReference type="EMBL" id="CP117880">
    <property type="protein sequence ID" value="WDF68521.1"/>
    <property type="molecule type" value="Genomic_DNA"/>
</dbReference>
<dbReference type="Pfam" id="PF13715">
    <property type="entry name" value="CarbopepD_reg_2"/>
    <property type="match status" value="1"/>
</dbReference>
<dbReference type="Proteomes" id="UP001221558">
    <property type="component" value="Chromosome"/>
</dbReference>
<protein>
    <submittedName>
        <fullName evidence="2">DUF5686 family protein</fullName>
    </submittedName>
</protein>
<evidence type="ECO:0000256" key="1">
    <source>
        <dbReference type="SAM" id="SignalP"/>
    </source>
</evidence>
<dbReference type="SUPFAM" id="SSF49464">
    <property type="entry name" value="Carboxypeptidase regulatory domain-like"/>
    <property type="match status" value="1"/>
</dbReference>
<evidence type="ECO:0000313" key="2">
    <source>
        <dbReference type="EMBL" id="WDF68521.1"/>
    </source>
</evidence>
<keyword evidence="1" id="KW-0732">Signal</keyword>
<sequence>MKVILCLFLFCLATKLGLAQQRIVGVIVDKSSQKGVALASVTIPGTAEGTSCDSSGRFSFHTSQKVPLQLLVSALGYKNRVLDYSGKGDELRIELESNEHIIDAVEISRKVKYNNRNPAVDLIQQVIKHKRLNRLENQPHLSFKQYDKLQFGMVDPPAPTKGLGSIGFVFENLDTVTLPGNKLLTIFMREQLSDVYAKNDPKAFKKRVTSVKQTDFDDRYVNNHNIQAYLGYLFQDVEIYDENVFLINKLFLSPIANNAPVFYKYFVVDTVHNDDGSFIELKFEPRNKTDLLLSGKLHITMDGRFAVRLAELRVNKEANLNWVNDLKIELIYRPNADHFMYMDRSSVEIMFGRGKRDAVYGKKTTLNYDYDFQASFADDVFTGAPTEILPDAKQHEDMLAQNRPVALSPVENRVYSNIDSLNDNRTFKTLLALGYLLGQGFYPVGPVEFGPLEYLYSLNNIEGNRIRVGGRTTDKLSEKVFLEGYLAYGLRDKQVKYFLRPTVSLNGGSVAKFPAHFIQATVQHDIFDPGRNLGFRKGDSFFQSIRRNRPTKWMDTYAYQLAHLIEFGNHVSLESSFINHRRRAIGDLEFISSDGLARSMPNINSSELEFIFRWAPNEKFYYRNLERVTIVEKYPVFNVQYNKGLNGVMGGNYNFDALRASVSKRFFLSQLGFADLTVAGGKIWGTLPYPLLEIPDIFREEDRHVIDFTLMQSMEFVADEYVRLSLEHQLQGFILNKIPGIKRLNLREIWGVKMFYGRLTDPNNPYRSPDVIQFDTYPDGRPITYVMNDSVPYWEGKVGIDNILRVLRVEYVRRLNYLGQPNVQQDSYRVSLNLNF</sequence>
<proteinExistence type="predicted"/>
<organism evidence="2 3">
    <name type="scientific">Sphingobacterium oryzagri</name>
    <dbReference type="NCBI Taxonomy" id="3025669"/>
    <lineage>
        <taxon>Bacteria</taxon>
        <taxon>Pseudomonadati</taxon>
        <taxon>Bacteroidota</taxon>
        <taxon>Sphingobacteriia</taxon>
        <taxon>Sphingobacteriales</taxon>
        <taxon>Sphingobacteriaceae</taxon>
        <taxon>Sphingobacterium</taxon>
    </lineage>
</organism>
<keyword evidence="3" id="KW-1185">Reference proteome</keyword>
<dbReference type="Pfam" id="PF18939">
    <property type="entry name" value="DUF5686"/>
    <property type="match status" value="1"/>
</dbReference>
<dbReference type="InterPro" id="IPR043741">
    <property type="entry name" value="DUF5686"/>
</dbReference>
<dbReference type="RefSeq" id="WP_274267254.1">
    <property type="nucleotide sequence ID" value="NZ_CP117880.1"/>
</dbReference>
<feature type="chain" id="PRO_5045819227" evidence="1">
    <location>
        <begin position="20"/>
        <end position="836"/>
    </location>
</feature>
<dbReference type="InterPro" id="IPR008969">
    <property type="entry name" value="CarboxyPept-like_regulatory"/>
</dbReference>
<reference evidence="2 3" key="1">
    <citation type="submission" date="2023-02" db="EMBL/GenBank/DDBJ databases">
        <title>Genome sequence of Sphingobacterium sp. KACC 22765.</title>
        <authorList>
            <person name="Kim S."/>
            <person name="Heo J."/>
            <person name="Kwon S.-W."/>
        </authorList>
    </citation>
    <scope>NUCLEOTIDE SEQUENCE [LARGE SCALE GENOMIC DNA]</scope>
    <source>
        <strain evidence="2 3">KACC 22765</strain>
    </source>
</reference>
<feature type="signal peptide" evidence="1">
    <location>
        <begin position="1"/>
        <end position="19"/>
    </location>
</feature>
<gene>
    <name evidence="2" type="ORF">PQ465_19775</name>
</gene>
<name>A0ABY7WFY3_9SPHI</name>